<accession>A0A165MM37</accession>
<name>A0A165MM37_EXIGL</name>
<feature type="region of interest" description="Disordered" evidence="1">
    <location>
        <begin position="161"/>
        <end position="194"/>
    </location>
</feature>
<proteinExistence type="predicted"/>
<dbReference type="InParanoid" id="A0A165MM37"/>
<keyword evidence="3" id="KW-1185">Reference proteome</keyword>
<dbReference type="Proteomes" id="UP000077266">
    <property type="component" value="Unassembled WGS sequence"/>
</dbReference>
<evidence type="ECO:0000313" key="2">
    <source>
        <dbReference type="EMBL" id="KZV99467.1"/>
    </source>
</evidence>
<reference evidence="2 3" key="1">
    <citation type="journal article" date="2016" name="Mol. Biol. Evol.">
        <title>Comparative Genomics of Early-Diverging Mushroom-Forming Fungi Provides Insights into the Origins of Lignocellulose Decay Capabilities.</title>
        <authorList>
            <person name="Nagy L.G."/>
            <person name="Riley R."/>
            <person name="Tritt A."/>
            <person name="Adam C."/>
            <person name="Daum C."/>
            <person name="Floudas D."/>
            <person name="Sun H."/>
            <person name="Yadav J.S."/>
            <person name="Pangilinan J."/>
            <person name="Larsson K.H."/>
            <person name="Matsuura K."/>
            <person name="Barry K."/>
            <person name="Labutti K."/>
            <person name="Kuo R."/>
            <person name="Ohm R.A."/>
            <person name="Bhattacharya S.S."/>
            <person name="Shirouzu T."/>
            <person name="Yoshinaga Y."/>
            <person name="Martin F.M."/>
            <person name="Grigoriev I.V."/>
            <person name="Hibbett D.S."/>
        </authorList>
    </citation>
    <scope>NUCLEOTIDE SEQUENCE [LARGE SCALE GENOMIC DNA]</scope>
    <source>
        <strain evidence="2 3">HHB12029</strain>
    </source>
</reference>
<dbReference type="EMBL" id="KV425909">
    <property type="protein sequence ID" value="KZV99467.1"/>
    <property type="molecule type" value="Genomic_DNA"/>
</dbReference>
<feature type="non-terminal residue" evidence="2">
    <location>
        <position position="194"/>
    </location>
</feature>
<organism evidence="2 3">
    <name type="scientific">Exidia glandulosa HHB12029</name>
    <dbReference type="NCBI Taxonomy" id="1314781"/>
    <lineage>
        <taxon>Eukaryota</taxon>
        <taxon>Fungi</taxon>
        <taxon>Dikarya</taxon>
        <taxon>Basidiomycota</taxon>
        <taxon>Agaricomycotina</taxon>
        <taxon>Agaricomycetes</taxon>
        <taxon>Auriculariales</taxon>
        <taxon>Exidiaceae</taxon>
        <taxon>Exidia</taxon>
    </lineage>
</organism>
<sequence>MAPFSQLVAQDDRATRMLDCQCSCASSSSLAHALCPHHSFPSPAPVQQLYSQFAIPLPVVDAALAGQTFAQPAARSSPMPPPVKREPVELESPYDPFVYEHNSHHLVHVLDGDDGDGEMLLVDPAAAARCQPVLKGGKDSRRMRDMMGVFRVDPFMRSSISLSVPTSSSRAETSWQVLLDEDDDEDLELDDDFS</sequence>
<protein>
    <submittedName>
        <fullName evidence="2">Uncharacterized protein</fullName>
    </submittedName>
</protein>
<dbReference type="AlphaFoldDB" id="A0A165MM37"/>
<evidence type="ECO:0000256" key="1">
    <source>
        <dbReference type="SAM" id="MobiDB-lite"/>
    </source>
</evidence>
<feature type="compositionally biased region" description="Acidic residues" evidence="1">
    <location>
        <begin position="179"/>
        <end position="194"/>
    </location>
</feature>
<evidence type="ECO:0000313" key="3">
    <source>
        <dbReference type="Proteomes" id="UP000077266"/>
    </source>
</evidence>
<gene>
    <name evidence="2" type="ORF">EXIGLDRAFT_831413</name>
</gene>